<dbReference type="EMBL" id="CAJVCH010338792">
    <property type="protein sequence ID" value="CAG7815201.1"/>
    <property type="molecule type" value="Genomic_DNA"/>
</dbReference>
<keyword evidence="3" id="KW-1185">Reference proteome</keyword>
<protein>
    <submittedName>
        <fullName evidence="2">Uncharacterized protein</fullName>
    </submittedName>
</protein>
<organism evidence="2 3">
    <name type="scientific">Allacma fusca</name>
    <dbReference type="NCBI Taxonomy" id="39272"/>
    <lineage>
        <taxon>Eukaryota</taxon>
        <taxon>Metazoa</taxon>
        <taxon>Ecdysozoa</taxon>
        <taxon>Arthropoda</taxon>
        <taxon>Hexapoda</taxon>
        <taxon>Collembola</taxon>
        <taxon>Symphypleona</taxon>
        <taxon>Sminthuridae</taxon>
        <taxon>Allacma</taxon>
    </lineage>
</organism>
<accession>A0A8J2P4D1</accession>
<evidence type="ECO:0000313" key="3">
    <source>
        <dbReference type="Proteomes" id="UP000708208"/>
    </source>
</evidence>
<dbReference type="AlphaFoldDB" id="A0A8J2P4D1"/>
<sequence>MKLQLSKWSENETIASVFGILENLFSSQREYLCMTLWEIKQSAKSIFRFNMFCLLMFITIRIPYGKNQFTDY</sequence>
<evidence type="ECO:0000313" key="2">
    <source>
        <dbReference type="EMBL" id="CAG7815201.1"/>
    </source>
</evidence>
<evidence type="ECO:0000256" key="1">
    <source>
        <dbReference type="SAM" id="Phobius"/>
    </source>
</evidence>
<feature type="transmembrane region" description="Helical" evidence="1">
    <location>
        <begin position="46"/>
        <end position="64"/>
    </location>
</feature>
<reference evidence="2" key="1">
    <citation type="submission" date="2021-06" db="EMBL/GenBank/DDBJ databases">
        <authorList>
            <person name="Hodson N. C."/>
            <person name="Mongue J. A."/>
            <person name="Jaron S. K."/>
        </authorList>
    </citation>
    <scope>NUCLEOTIDE SEQUENCE</scope>
</reference>
<comment type="caution">
    <text evidence="2">The sequence shown here is derived from an EMBL/GenBank/DDBJ whole genome shotgun (WGS) entry which is preliminary data.</text>
</comment>
<keyword evidence="1" id="KW-1133">Transmembrane helix</keyword>
<keyword evidence="1" id="KW-0472">Membrane</keyword>
<keyword evidence="1" id="KW-0812">Transmembrane</keyword>
<dbReference type="Proteomes" id="UP000708208">
    <property type="component" value="Unassembled WGS sequence"/>
</dbReference>
<proteinExistence type="predicted"/>
<gene>
    <name evidence="2" type="ORF">AFUS01_LOCUS25899</name>
</gene>
<name>A0A8J2P4D1_9HEXA</name>